<dbReference type="SUPFAM" id="SSF53756">
    <property type="entry name" value="UDP-Glycosyltransferase/glycogen phosphorylase"/>
    <property type="match status" value="1"/>
</dbReference>
<dbReference type="InterPro" id="IPR029767">
    <property type="entry name" value="WecB-like"/>
</dbReference>
<dbReference type="PANTHER" id="PTHR43174">
    <property type="entry name" value="UDP-N-ACETYLGLUCOSAMINE 2-EPIMERASE"/>
    <property type="match status" value="1"/>
</dbReference>
<sequence length="357" mass="39914">MTILSIVGARPQFIKCAPLSKKIREWCTEILVHTGQHYDENMSDVFFSELGIPNPDYNLHIGSGNHGEQTGKMLEAIEQILLDKKPNLVLVYGDTNSTIAGSLAASKLHIPVAHVEAGLRSYDRRMPEEINRVLTDHVSDLLFCPTQTAVRNLEKEGITRSVYITGDVMVDAIFKALPVARKMSNVLADIQVFANEYYLATIHRPSNTDDKKNLVSILQAFSELSYPVVFPIHPRTRKFLESYGISISEYPNIIFVAPLPYVDMVRLLFDSRLVLTDSGGLQKEAYILKKPCVTLRDTTEWVETVEDGWNILAGADKIKIVNSVSILDGYVGAHRQCYGDGYASDIIVKTIVNFLSH</sequence>
<dbReference type="Gene3D" id="3.40.50.2000">
    <property type="entry name" value="Glycogen Phosphorylase B"/>
    <property type="match status" value="2"/>
</dbReference>
<keyword evidence="3" id="KW-1185">Reference proteome</keyword>
<dbReference type="NCBIfam" id="TIGR00236">
    <property type="entry name" value="wecB"/>
    <property type="match status" value="1"/>
</dbReference>
<evidence type="ECO:0000313" key="2">
    <source>
        <dbReference type="EMBL" id="PWR69507.1"/>
    </source>
</evidence>
<feature type="domain" description="UDP-N-acetylglucosamine 2-epimerase" evidence="1">
    <location>
        <begin position="26"/>
        <end position="351"/>
    </location>
</feature>
<dbReference type="OrthoDB" id="7018at2157"/>
<proteinExistence type="predicted"/>
<dbReference type="InterPro" id="IPR003331">
    <property type="entry name" value="UDP_GlcNAc_Epimerase_2_dom"/>
</dbReference>
<evidence type="ECO:0000259" key="1">
    <source>
        <dbReference type="Pfam" id="PF02350"/>
    </source>
</evidence>
<comment type="caution">
    <text evidence="2">The sequence shown here is derived from an EMBL/GenBank/DDBJ whole genome shotgun (WGS) entry which is preliminary data.</text>
</comment>
<dbReference type="PANTHER" id="PTHR43174:SF1">
    <property type="entry name" value="UDP-N-ACETYLGLUCOSAMINE 2-EPIMERASE"/>
    <property type="match status" value="1"/>
</dbReference>
<dbReference type="CDD" id="cd03786">
    <property type="entry name" value="GTB_UDP-GlcNAc_2-Epimerase"/>
    <property type="match status" value="1"/>
</dbReference>
<accession>A0A2V2N023</accession>
<evidence type="ECO:0000313" key="3">
    <source>
        <dbReference type="Proteomes" id="UP000245934"/>
    </source>
</evidence>
<organism evidence="2 3">
    <name type="scientific">Methanospirillum stamsii</name>
    <dbReference type="NCBI Taxonomy" id="1277351"/>
    <lineage>
        <taxon>Archaea</taxon>
        <taxon>Methanobacteriati</taxon>
        <taxon>Methanobacteriota</taxon>
        <taxon>Stenosarchaea group</taxon>
        <taxon>Methanomicrobia</taxon>
        <taxon>Methanomicrobiales</taxon>
        <taxon>Methanospirillaceae</taxon>
        <taxon>Methanospirillum</taxon>
    </lineage>
</organism>
<dbReference type="Pfam" id="PF02350">
    <property type="entry name" value="Epimerase_2"/>
    <property type="match status" value="1"/>
</dbReference>
<reference evidence="2 3" key="1">
    <citation type="submission" date="2018-05" db="EMBL/GenBank/DDBJ databases">
        <title>Draft genome of Methanospirillum stamsii Pt1.</title>
        <authorList>
            <person name="Dueholm M.S."/>
            <person name="Nielsen P.H."/>
            <person name="Bakmann L.F."/>
            <person name="Otzen D.E."/>
        </authorList>
    </citation>
    <scope>NUCLEOTIDE SEQUENCE [LARGE SCALE GENOMIC DNA]</scope>
    <source>
        <strain evidence="2 3">Pt1</strain>
    </source>
</reference>
<name>A0A2V2N023_9EURY</name>
<dbReference type="EMBL" id="QGMZ01000076">
    <property type="protein sequence ID" value="PWR69507.1"/>
    <property type="molecule type" value="Genomic_DNA"/>
</dbReference>
<gene>
    <name evidence="2" type="ORF">DLD82_17920</name>
</gene>
<protein>
    <submittedName>
        <fullName evidence="2">UDP-N-acetylglucosamine 2-epimerase (Non-hydrolyzing)</fullName>
    </submittedName>
</protein>
<dbReference type="AlphaFoldDB" id="A0A2V2N023"/>
<dbReference type="Proteomes" id="UP000245934">
    <property type="component" value="Unassembled WGS sequence"/>
</dbReference>